<sequence length="188" mass="22123">MHSIHKYSLCFQPSDQIIETVKQMKLKLAEEIGWYNSKNSLAHLTIVEFHASETEIKRVKLQVERCCNRFTPTGVVLNDFDTYPNGAFFLTVDTNAKMILQDYVKQLLETLQIKVITKSYDAHLSIARKLDAQKIEKAYQLFGKQHLEFLCDHIALRKFNLERRQYDIIDTFMFLSQPDDRPIQMELF</sequence>
<dbReference type="Gene3D" id="3.90.1140.10">
    <property type="entry name" value="Cyclic phosphodiesterase"/>
    <property type="match status" value="1"/>
</dbReference>
<dbReference type="SUPFAM" id="SSF55144">
    <property type="entry name" value="LigT-like"/>
    <property type="match status" value="1"/>
</dbReference>
<dbReference type="STRING" id="702745.SAMN05421818_109113"/>
<reference evidence="2" key="1">
    <citation type="submission" date="2016-10" db="EMBL/GenBank/DDBJ databases">
        <authorList>
            <person name="Varghese N."/>
            <person name="Submissions S."/>
        </authorList>
    </citation>
    <scope>NUCLEOTIDE SEQUENCE [LARGE SCALE GENOMIC DNA]</scope>
    <source>
        <strain evidence="2">DSM 23313</strain>
    </source>
</reference>
<keyword evidence="1" id="KW-0436">Ligase</keyword>
<organism evidence="1 2">
    <name type="scientific">Myroides phaeus</name>
    <dbReference type="NCBI Taxonomy" id="702745"/>
    <lineage>
        <taxon>Bacteria</taxon>
        <taxon>Pseudomonadati</taxon>
        <taxon>Bacteroidota</taxon>
        <taxon>Flavobacteriia</taxon>
        <taxon>Flavobacteriales</taxon>
        <taxon>Flavobacteriaceae</taxon>
        <taxon>Myroides</taxon>
    </lineage>
</organism>
<dbReference type="Proteomes" id="UP000243588">
    <property type="component" value="Unassembled WGS sequence"/>
</dbReference>
<dbReference type="GO" id="GO:0016874">
    <property type="term" value="F:ligase activity"/>
    <property type="evidence" value="ECO:0007669"/>
    <property type="project" value="UniProtKB-KW"/>
</dbReference>
<accession>A0A1G8E7I8</accession>
<dbReference type="EMBL" id="FNDQ01000009">
    <property type="protein sequence ID" value="SDH65912.1"/>
    <property type="molecule type" value="Genomic_DNA"/>
</dbReference>
<evidence type="ECO:0000313" key="2">
    <source>
        <dbReference type="Proteomes" id="UP000243588"/>
    </source>
</evidence>
<gene>
    <name evidence="1" type="ORF">SAMN05421818_109113</name>
</gene>
<name>A0A1G8E7I8_9FLAO</name>
<dbReference type="AlphaFoldDB" id="A0A1G8E7I8"/>
<dbReference type="RefSeq" id="WP_090408003.1">
    <property type="nucleotide sequence ID" value="NZ_FNDQ01000009.1"/>
</dbReference>
<evidence type="ECO:0000313" key="1">
    <source>
        <dbReference type="EMBL" id="SDH65912.1"/>
    </source>
</evidence>
<dbReference type="InterPro" id="IPR009097">
    <property type="entry name" value="Cyclic_Pdiesterase"/>
</dbReference>
<keyword evidence="2" id="KW-1185">Reference proteome</keyword>
<proteinExistence type="predicted"/>
<protein>
    <submittedName>
        <fullName evidence="1">2'-5' RNA ligase</fullName>
    </submittedName>
</protein>
<dbReference type="Pfam" id="PF13563">
    <property type="entry name" value="2_5_RNA_ligase2"/>
    <property type="match status" value="1"/>
</dbReference>